<protein>
    <submittedName>
        <fullName evidence="1">Uncharacterized protein</fullName>
    </submittedName>
</protein>
<dbReference type="AlphaFoldDB" id="L9Y2D2"/>
<sequence>GGVIIKLWAALRISRDRQQPRTRTTYVIVSDLVDRTRVTNAAAKLQDDATRTLILTNGGTALLGYVG</sequence>
<dbReference type="RefSeq" id="WP_008419454.1">
    <property type="nucleotide sequence ID" value="NZ_AOIA01000012.1"/>
</dbReference>
<gene>
    <name evidence="1" type="ORF">C492_00449</name>
</gene>
<feature type="non-terminal residue" evidence="1">
    <location>
        <position position="1"/>
    </location>
</feature>
<accession>L9Y2D2</accession>
<proteinExistence type="predicted"/>
<reference evidence="1 2" key="1">
    <citation type="journal article" date="2014" name="PLoS Genet.">
        <title>Phylogenetically driven sequencing of extremely halophilic archaea reveals strategies for static and dynamic osmo-response.</title>
        <authorList>
            <person name="Becker E.A."/>
            <person name="Seitzer P.M."/>
            <person name="Tritt A."/>
            <person name="Larsen D."/>
            <person name="Krusor M."/>
            <person name="Yao A.I."/>
            <person name="Wu D."/>
            <person name="Madern D."/>
            <person name="Eisen J.A."/>
            <person name="Darling A.E."/>
            <person name="Facciotti M.T."/>
        </authorList>
    </citation>
    <scope>NUCLEOTIDE SEQUENCE [LARGE SCALE GENOMIC DNA]</scope>
    <source>
        <strain evidence="1 2">DSM 18795</strain>
    </source>
</reference>
<dbReference type="EMBL" id="AOIA01000012">
    <property type="protein sequence ID" value="ELY67003.1"/>
    <property type="molecule type" value="Genomic_DNA"/>
</dbReference>
<evidence type="ECO:0000313" key="1">
    <source>
        <dbReference type="EMBL" id="ELY67003.1"/>
    </source>
</evidence>
<keyword evidence="2" id="KW-1185">Reference proteome</keyword>
<comment type="caution">
    <text evidence="1">The sequence shown here is derived from an EMBL/GenBank/DDBJ whole genome shotgun (WGS) entry which is preliminary data.</text>
</comment>
<name>L9Y2D2_9EURY</name>
<organism evidence="1 2">
    <name type="scientific">Natronococcus jeotgali DSM 18795</name>
    <dbReference type="NCBI Taxonomy" id="1227498"/>
    <lineage>
        <taxon>Archaea</taxon>
        <taxon>Methanobacteriati</taxon>
        <taxon>Methanobacteriota</taxon>
        <taxon>Stenosarchaea group</taxon>
        <taxon>Halobacteria</taxon>
        <taxon>Halobacteriales</taxon>
        <taxon>Natrialbaceae</taxon>
        <taxon>Natronococcus</taxon>
    </lineage>
</organism>
<dbReference type="Proteomes" id="UP000011531">
    <property type="component" value="Unassembled WGS sequence"/>
</dbReference>
<evidence type="ECO:0000313" key="2">
    <source>
        <dbReference type="Proteomes" id="UP000011531"/>
    </source>
</evidence>